<name>A0A543PQ75_9MICO</name>
<dbReference type="PANTHER" id="PTHR42776">
    <property type="entry name" value="SERINE PEPTIDASE S9 FAMILY MEMBER"/>
    <property type="match status" value="1"/>
</dbReference>
<evidence type="ECO:0000313" key="3">
    <source>
        <dbReference type="EMBL" id="TQN46230.1"/>
    </source>
</evidence>
<proteinExistence type="predicted"/>
<dbReference type="AlphaFoldDB" id="A0A543PQ75"/>
<evidence type="ECO:0000256" key="1">
    <source>
        <dbReference type="ARBA" id="ARBA00022801"/>
    </source>
</evidence>
<dbReference type="Pfam" id="PF00326">
    <property type="entry name" value="Peptidase_S9"/>
    <property type="match status" value="1"/>
</dbReference>
<dbReference type="Proteomes" id="UP000320085">
    <property type="component" value="Unassembled WGS sequence"/>
</dbReference>
<feature type="domain" description="Peptidase S9 prolyl oligopeptidase catalytic" evidence="2">
    <location>
        <begin position="388"/>
        <end position="572"/>
    </location>
</feature>
<dbReference type="OrthoDB" id="262125at2"/>
<dbReference type="Gene3D" id="3.40.50.1820">
    <property type="entry name" value="alpha/beta hydrolase"/>
    <property type="match status" value="1"/>
</dbReference>
<dbReference type="GO" id="GO:0004252">
    <property type="term" value="F:serine-type endopeptidase activity"/>
    <property type="evidence" value="ECO:0007669"/>
    <property type="project" value="TreeGrafter"/>
</dbReference>
<comment type="caution">
    <text evidence="3">The sequence shown here is derived from an EMBL/GenBank/DDBJ whole genome shotgun (WGS) entry which is preliminary data.</text>
</comment>
<dbReference type="EMBL" id="VFQF01000002">
    <property type="protein sequence ID" value="TQN46230.1"/>
    <property type="molecule type" value="Genomic_DNA"/>
</dbReference>
<protein>
    <submittedName>
        <fullName evidence="3">Prolyl oligopeptidase family protein</fullName>
    </submittedName>
</protein>
<dbReference type="GO" id="GO:0006508">
    <property type="term" value="P:proteolysis"/>
    <property type="evidence" value="ECO:0007669"/>
    <property type="project" value="InterPro"/>
</dbReference>
<dbReference type="SUPFAM" id="SSF82171">
    <property type="entry name" value="DPP6 N-terminal domain-like"/>
    <property type="match status" value="1"/>
</dbReference>
<dbReference type="InterPro" id="IPR029058">
    <property type="entry name" value="AB_hydrolase_fold"/>
</dbReference>
<dbReference type="RefSeq" id="WP_141823065.1">
    <property type="nucleotide sequence ID" value="NZ_BAAAQC010000004.1"/>
</dbReference>
<organism evidence="3 4">
    <name type="scientific">Humibacillus xanthopallidus</name>
    <dbReference type="NCBI Taxonomy" id="412689"/>
    <lineage>
        <taxon>Bacteria</taxon>
        <taxon>Bacillati</taxon>
        <taxon>Actinomycetota</taxon>
        <taxon>Actinomycetes</taxon>
        <taxon>Micrococcales</taxon>
        <taxon>Intrasporangiaceae</taxon>
        <taxon>Humibacillus</taxon>
    </lineage>
</organism>
<gene>
    <name evidence="3" type="ORF">FHX52_2936</name>
</gene>
<keyword evidence="1" id="KW-0378">Hydrolase</keyword>
<evidence type="ECO:0000259" key="2">
    <source>
        <dbReference type="Pfam" id="PF00326"/>
    </source>
</evidence>
<reference evidence="3 4" key="1">
    <citation type="submission" date="2019-06" db="EMBL/GenBank/DDBJ databases">
        <title>Sequencing the genomes of 1000 actinobacteria strains.</title>
        <authorList>
            <person name="Klenk H.-P."/>
        </authorList>
    </citation>
    <scope>NUCLEOTIDE SEQUENCE [LARGE SCALE GENOMIC DNA]</scope>
    <source>
        <strain evidence="3 4">DSM 21776</strain>
    </source>
</reference>
<dbReference type="SUPFAM" id="SSF53474">
    <property type="entry name" value="alpha/beta-Hydrolases"/>
    <property type="match status" value="1"/>
</dbReference>
<dbReference type="PANTHER" id="PTHR42776:SF27">
    <property type="entry name" value="DIPEPTIDYL PEPTIDASE FAMILY MEMBER 6"/>
    <property type="match status" value="1"/>
</dbReference>
<accession>A0A543PQ75</accession>
<sequence>MSAATLSAVRGDVDATAVEPSEPVRVSWRLSPSGSVAACTLVGADGVPVLEIRERAGSATHRRVVAVPSLSVQSQLLPHDDGSVLVCHHRRGAHLVESVTAAGETTHVATFVCQSVQLVRAGAAVLVLEGDGIRTHVHRLVPSGPEPVVTVDGRALGAVALDAAGERLVLNLMQGTRPSAAVEFDVATGASEPFFSVRPTSEDQVVDHVAGANLVVVSTTAWGNPRVGFGRPGQEPVRFPDGLSAGAVTHLGASRDGTRLAVSVEQGAVSSIRIVSTVSGDVTAPDLPPLVVLGRGHLGDDELVVPVATPDHAGTLLRVDLGDGSWELDDQTAAASVPVRITTLPGADGPIECVVVGDPETARTLAIALHGGPLDAWRAHHEPLLAGLVHAGVAVVAPNVRGSTGYGADHALAIRDQWGGPDLADVLAVSAVLRDLRGPDLPRPVVLGHSYGAWLAVLAAAAEPSAWSGCVSVSPFVSGRRVVDGGGPVAELARRLGGASGPDLTTVAHRITTPVLVLHGELDTVVPVAEAEHLAEVLDPDRSCLLRLDGCGHDVFTSPRRQDAIESIAAFCHHSSRRPQAVRTTTTTERR</sequence>
<evidence type="ECO:0000313" key="4">
    <source>
        <dbReference type="Proteomes" id="UP000320085"/>
    </source>
</evidence>
<dbReference type="InterPro" id="IPR001375">
    <property type="entry name" value="Peptidase_S9_cat"/>
</dbReference>